<dbReference type="PANTHER" id="PTHR30055:SF219">
    <property type="entry name" value="TRANSCRIPTIONAL REGULATORY PROTEIN"/>
    <property type="match status" value="1"/>
</dbReference>
<dbReference type="Proteomes" id="UP000204221">
    <property type="component" value="Chromosome"/>
</dbReference>
<gene>
    <name evidence="2" type="primary">acnR5</name>
    <name evidence="2" type="ORF">AHOG_20780</name>
</gene>
<dbReference type="InterPro" id="IPR001647">
    <property type="entry name" value="HTH_TetR"/>
</dbReference>
<dbReference type="InterPro" id="IPR050109">
    <property type="entry name" value="HTH-type_TetR-like_transc_reg"/>
</dbReference>
<reference evidence="2 3" key="1">
    <citation type="submission" date="2017-07" db="EMBL/GenBank/DDBJ databases">
        <title>Complete genome sequence of Actinoalloteichus hoggarensis DSM 45943, type strain of Actinoalloteichus hoggarensis.</title>
        <authorList>
            <person name="Ruckert C."/>
            <person name="Nouioui I."/>
            <person name="Willmese J."/>
            <person name="van Wezel G."/>
            <person name="Klenk H.-P."/>
            <person name="Kalinowski J."/>
            <person name="Zotchev S.B."/>
        </authorList>
    </citation>
    <scope>NUCLEOTIDE SEQUENCE [LARGE SCALE GENOMIC DNA]</scope>
    <source>
        <strain evidence="2 3">DSM 45943</strain>
    </source>
</reference>
<accession>A0A221W7T9</accession>
<dbReference type="SUPFAM" id="SSF46689">
    <property type="entry name" value="Homeodomain-like"/>
    <property type="match status" value="1"/>
</dbReference>
<dbReference type="Gene3D" id="1.10.357.10">
    <property type="entry name" value="Tetracycline Repressor, domain 2"/>
    <property type="match status" value="1"/>
</dbReference>
<dbReference type="InterPro" id="IPR036271">
    <property type="entry name" value="Tet_transcr_reg_TetR-rel_C_sf"/>
</dbReference>
<dbReference type="GO" id="GO:0000976">
    <property type="term" value="F:transcription cis-regulatory region binding"/>
    <property type="evidence" value="ECO:0007669"/>
    <property type="project" value="TreeGrafter"/>
</dbReference>
<dbReference type="PANTHER" id="PTHR30055">
    <property type="entry name" value="HTH-TYPE TRANSCRIPTIONAL REGULATOR RUTR"/>
    <property type="match status" value="1"/>
</dbReference>
<dbReference type="PROSITE" id="PS50977">
    <property type="entry name" value="HTH_TETR_2"/>
    <property type="match status" value="1"/>
</dbReference>
<protein>
    <submittedName>
        <fullName evidence="2">HTH-type transcriptional repressor AcnR</fullName>
    </submittedName>
</protein>
<dbReference type="InterPro" id="IPR041583">
    <property type="entry name" value="TetR_C_31"/>
</dbReference>
<dbReference type="EMBL" id="CP022521">
    <property type="protein sequence ID" value="ASO21773.1"/>
    <property type="molecule type" value="Genomic_DNA"/>
</dbReference>
<dbReference type="RefSeq" id="WP_093942862.1">
    <property type="nucleotide sequence ID" value="NZ_CP022521.1"/>
</dbReference>
<dbReference type="InterPro" id="IPR009057">
    <property type="entry name" value="Homeodomain-like_sf"/>
</dbReference>
<proteinExistence type="predicted"/>
<dbReference type="Pfam" id="PF17940">
    <property type="entry name" value="TetR_C_31"/>
    <property type="match status" value="1"/>
</dbReference>
<organism evidence="2 3">
    <name type="scientific">Actinoalloteichus hoggarensis</name>
    <dbReference type="NCBI Taxonomy" id="1470176"/>
    <lineage>
        <taxon>Bacteria</taxon>
        <taxon>Bacillati</taxon>
        <taxon>Actinomycetota</taxon>
        <taxon>Actinomycetes</taxon>
        <taxon>Pseudonocardiales</taxon>
        <taxon>Pseudonocardiaceae</taxon>
        <taxon>Actinoalloteichus</taxon>
    </lineage>
</organism>
<dbReference type="SUPFAM" id="SSF48498">
    <property type="entry name" value="Tetracyclin repressor-like, C-terminal domain"/>
    <property type="match status" value="1"/>
</dbReference>
<dbReference type="KEGG" id="ahg:AHOG_20780"/>
<evidence type="ECO:0000313" key="3">
    <source>
        <dbReference type="Proteomes" id="UP000204221"/>
    </source>
</evidence>
<dbReference type="PRINTS" id="PR00455">
    <property type="entry name" value="HTHTETR"/>
</dbReference>
<dbReference type="AlphaFoldDB" id="A0A221W7T9"/>
<name>A0A221W7T9_9PSEU</name>
<sequence length="200" mass="20598">MSQRDDLLAGAKKCLAEKGYSATTARDIAAASGAHLGSIGYHFGSKDALMNAAVLSASSEWGDRVEAAVRAADAEEPAHRFATLMAQVFAAIPGERDLLVASVQAFAQADFDESLRAALAEGFREGRAAFASMTLGKAADEIDDRLGAGLGSVVYSLVTGYIVQSLIDPDSMPPVEDVVAGIRALLPEPAGGDAGGTDEP</sequence>
<evidence type="ECO:0000256" key="1">
    <source>
        <dbReference type="ARBA" id="ARBA00023125"/>
    </source>
</evidence>
<dbReference type="Pfam" id="PF00440">
    <property type="entry name" value="TetR_N"/>
    <property type="match status" value="1"/>
</dbReference>
<evidence type="ECO:0000313" key="2">
    <source>
        <dbReference type="EMBL" id="ASO21773.1"/>
    </source>
</evidence>
<keyword evidence="1" id="KW-0238">DNA-binding</keyword>
<dbReference type="OrthoDB" id="2356263at2"/>
<keyword evidence="3" id="KW-1185">Reference proteome</keyword>
<dbReference type="GO" id="GO:0003700">
    <property type="term" value="F:DNA-binding transcription factor activity"/>
    <property type="evidence" value="ECO:0007669"/>
    <property type="project" value="TreeGrafter"/>
</dbReference>